<dbReference type="NCBIfam" id="TIGR01325">
    <property type="entry name" value="O_suc_HS_sulf"/>
    <property type="match status" value="1"/>
</dbReference>
<comment type="function">
    <text evidence="3">Catalyzes the formation of L-homocysteine from O-succinyl-L-homoserine (OSHS) and hydrogen sulfide.</text>
</comment>
<keyword evidence="3" id="KW-0028">Amino-acid biosynthesis</keyword>
<comment type="cofactor">
    <cofactor evidence="1 3 4">
        <name>pyridoxal 5'-phosphate</name>
        <dbReference type="ChEBI" id="CHEBI:597326"/>
    </cofactor>
</comment>
<evidence type="ECO:0000313" key="5">
    <source>
        <dbReference type="EMBL" id="MEA1081932.1"/>
    </source>
</evidence>
<dbReference type="EC" id="2.5.1.-" evidence="3"/>
<dbReference type="PANTHER" id="PTHR11808:SF80">
    <property type="entry name" value="CYSTATHIONINE GAMMA-LYASE"/>
    <property type="match status" value="1"/>
</dbReference>
<sequence length="413" mass="44830">MTLRREENVWIPESDLEGMSVDTLAVRAGQIRTGELEHSDPIFPTSSFVYGSAAQAAARFGGDEPGNIYSRFTNPTVQAFEGRMAAMEGGERAVATASGMAAILSTCMALLKSGDHVVCSRGVFGTTNVLFQKYMAKFGVETSFVSLTDMDEWTRAVSPETRMLFIETPSNPLCEVADMAALAKLARAHDALFVVDNCFCTPVLQRPLEHGADIVIHSATKYLDGQGRCVGGVVVGPNNLMEEVYGFLRSAGPTMSPFNAWVFHKGLETLPIRMRAHCDNALQLALWLEQQPAVDQVFYAGLESHPQHELARKQQSGFGGVLSFRLTGGRAEAWRFIDATRMISITANLGDVKTTITHPATTTHGRLSDEDKDAAGITENLVRISVGIEAVEDLKTDLARGFQALQNPSKGNV</sequence>
<name>A0ABU5P1X7_9GAMM</name>
<dbReference type="HAMAP" id="MF_02056">
    <property type="entry name" value="MetZ"/>
    <property type="match status" value="1"/>
</dbReference>
<dbReference type="InterPro" id="IPR000277">
    <property type="entry name" value="Cys/Met-Metab_PyrdxlP-dep_enz"/>
</dbReference>
<dbReference type="PANTHER" id="PTHR11808">
    <property type="entry name" value="TRANS-SULFURATION ENZYME FAMILY MEMBER"/>
    <property type="match status" value="1"/>
</dbReference>
<comment type="similarity">
    <text evidence="3">Belongs to the trans-sulfuration enzymes family. MetZ subfamily.</text>
</comment>
<dbReference type="InterPro" id="IPR015424">
    <property type="entry name" value="PyrdxlP-dep_Trfase"/>
</dbReference>
<dbReference type="RefSeq" id="WP_322856367.1">
    <property type="nucleotide sequence ID" value="NZ_JAYDCJ010000003.1"/>
</dbReference>
<feature type="modified residue" description="N6-(pyridoxal phosphate)lysine" evidence="3">
    <location>
        <position position="221"/>
    </location>
</feature>
<keyword evidence="6" id="KW-1185">Reference proteome</keyword>
<evidence type="ECO:0000256" key="4">
    <source>
        <dbReference type="RuleBase" id="RU362118"/>
    </source>
</evidence>
<dbReference type="Gene3D" id="3.90.1150.10">
    <property type="entry name" value="Aspartate Aminotransferase, domain 1"/>
    <property type="match status" value="1"/>
</dbReference>
<reference evidence="5 6" key="1">
    <citation type="submission" date="2023-12" db="EMBL/GenBank/DDBJ databases">
        <title>Marinobacter qingdaonensis sp. nov., isolated from the intertidal sediment of Qingdao, PR China.</title>
        <authorList>
            <person name="Li Y."/>
        </authorList>
    </citation>
    <scope>NUCLEOTIDE SEQUENCE [LARGE SCALE GENOMIC DNA]</scope>
    <source>
        <strain evidence="5 6">ASW11-75</strain>
    </source>
</reference>
<evidence type="ECO:0000256" key="1">
    <source>
        <dbReference type="ARBA" id="ARBA00001933"/>
    </source>
</evidence>
<keyword evidence="2 3" id="KW-0663">Pyridoxal phosphate</keyword>
<keyword evidence="3" id="KW-0808">Transferase</keyword>
<dbReference type="CDD" id="cd00614">
    <property type="entry name" value="CGS_like"/>
    <property type="match status" value="1"/>
</dbReference>
<dbReference type="GO" id="GO:0016829">
    <property type="term" value="F:lyase activity"/>
    <property type="evidence" value="ECO:0007669"/>
    <property type="project" value="UniProtKB-KW"/>
</dbReference>
<dbReference type="PROSITE" id="PS00868">
    <property type="entry name" value="CYS_MET_METAB_PP"/>
    <property type="match status" value="1"/>
</dbReference>
<comment type="caution">
    <text evidence="5">The sequence shown here is derived from an EMBL/GenBank/DDBJ whole genome shotgun (WGS) entry which is preliminary data.</text>
</comment>
<evidence type="ECO:0000256" key="3">
    <source>
        <dbReference type="HAMAP-Rule" id="MF_02056"/>
    </source>
</evidence>
<dbReference type="EMBL" id="JAYDCJ010000003">
    <property type="protein sequence ID" value="MEA1081932.1"/>
    <property type="molecule type" value="Genomic_DNA"/>
</dbReference>
<evidence type="ECO:0000313" key="6">
    <source>
        <dbReference type="Proteomes" id="UP001305746"/>
    </source>
</evidence>
<dbReference type="SUPFAM" id="SSF53383">
    <property type="entry name" value="PLP-dependent transferases"/>
    <property type="match status" value="1"/>
</dbReference>
<accession>A0ABU5P1X7</accession>
<comment type="catalytic activity">
    <reaction evidence="3">
        <text>O-succinyl-L-homoserine + hydrogen sulfide = L-homocysteine + succinate</text>
        <dbReference type="Rhea" id="RHEA:27826"/>
        <dbReference type="ChEBI" id="CHEBI:29919"/>
        <dbReference type="ChEBI" id="CHEBI:30031"/>
        <dbReference type="ChEBI" id="CHEBI:57661"/>
        <dbReference type="ChEBI" id="CHEBI:58199"/>
    </reaction>
</comment>
<comment type="subunit">
    <text evidence="3">Homotetramer.</text>
</comment>
<gene>
    <name evidence="3" type="primary">metZ</name>
    <name evidence="5" type="ORF">U5822_14750</name>
</gene>
<keyword evidence="3" id="KW-0486">Methionine biosynthesis</keyword>
<dbReference type="InterPro" id="IPR015422">
    <property type="entry name" value="PyrdxlP-dep_Trfase_small"/>
</dbReference>
<dbReference type="Gene3D" id="3.40.640.10">
    <property type="entry name" value="Type I PLP-dependent aspartate aminotransferase-like (Major domain)"/>
    <property type="match status" value="1"/>
</dbReference>
<dbReference type="NCBIfam" id="NF006003">
    <property type="entry name" value="PRK08133.1"/>
    <property type="match status" value="1"/>
</dbReference>
<dbReference type="InterPro" id="IPR015421">
    <property type="entry name" value="PyrdxlP-dep_Trfase_major"/>
</dbReference>
<evidence type="ECO:0000256" key="2">
    <source>
        <dbReference type="ARBA" id="ARBA00022898"/>
    </source>
</evidence>
<dbReference type="PIRSF" id="PIRSF001434">
    <property type="entry name" value="CGS"/>
    <property type="match status" value="1"/>
</dbReference>
<dbReference type="InterPro" id="IPR006234">
    <property type="entry name" value="O-succ-hSer_sulfhydrylase"/>
</dbReference>
<protein>
    <recommendedName>
        <fullName evidence="3">O-succinylhomoserine sulfhydrylase</fullName>
        <shortName evidence="3">OSH sulfhydrylase</shortName>
        <shortName evidence="3">OSHS sulfhydrylase</shortName>
        <ecNumber evidence="3">2.5.1.-</ecNumber>
    </recommendedName>
</protein>
<dbReference type="InterPro" id="IPR054542">
    <property type="entry name" value="Cys_met_metab_PP"/>
</dbReference>
<organism evidence="5 6">
    <name type="scientific">Marinobacter qingdaonensis</name>
    <dbReference type="NCBI Taxonomy" id="3108486"/>
    <lineage>
        <taxon>Bacteria</taxon>
        <taxon>Pseudomonadati</taxon>
        <taxon>Pseudomonadota</taxon>
        <taxon>Gammaproteobacteria</taxon>
        <taxon>Pseudomonadales</taxon>
        <taxon>Marinobacteraceae</taxon>
        <taxon>Marinobacter</taxon>
    </lineage>
</organism>
<comment type="pathway">
    <text evidence="3">Amino-acid biosynthesis; L-methionine biosynthesis via de novo pathway; L-homocysteine from O-succinyl-L-homoserine: step 1/1.</text>
</comment>
<dbReference type="Pfam" id="PF01053">
    <property type="entry name" value="Cys_Met_Meta_PP"/>
    <property type="match status" value="1"/>
</dbReference>
<proteinExistence type="inferred from homology"/>
<keyword evidence="5" id="KW-0456">Lyase</keyword>
<dbReference type="Proteomes" id="UP001305746">
    <property type="component" value="Unassembled WGS sequence"/>
</dbReference>